<protein>
    <submittedName>
        <fullName evidence="1">Uncharacterized protein</fullName>
    </submittedName>
</protein>
<comment type="caution">
    <text evidence="1">The sequence shown here is derived from an EMBL/GenBank/DDBJ whole genome shotgun (WGS) entry which is preliminary data.</text>
</comment>
<dbReference type="RefSeq" id="XP_005648572.1">
    <property type="nucleotide sequence ID" value="XM_005648515.1"/>
</dbReference>
<dbReference type="KEGG" id="csl:COCSUDRAFT_47107"/>
<dbReference type="EMBL" id="AGSI01000006">
    <property type="protein sequence ID" value="EIE24028.1"/>
    <property type="molecule type" value="Genomic_DNA"/>
</dbReference>
<name>I0Z059_COCSC</name>
<dbReference type="OrthoDB" id="2014733at2759"/>
<dbReference type="Proteomes" id="UP000007264">
    <property type="component" value="Unassembled WGS sequence"/>
</dbReference>
<keyword evidence="2" id="KW-1185">Reference proteome</keyword>
<dbReference type="PANTHER" id="PTHR33874">
    <property type="entry name" value="RING FINGER PROTEIN"/>
    <property type="match status" value="1"/>
</dbReference>
<organism evidence="1 2">
    <name type="scientific">Coccomyxa subellipsoidea (strain C-169)</name>
    <name type="common">Green microalga</name>
    <dbReference type="NCBI Taxonomy" id="574566"/>
    <lineage>
        <taxon>Eukaryota</taxon>
        <taxon>Viridiplantae</taxon>
        <taxon>Chlorophyta</taxon>
        <taxon>core chlorophytes</taxon>
        <taxon>Trebouxiophyceae</taxon>
        <taxon>Trebouxiophyceae incertae sedis</taxon>
        <taxon>Coccomyxaceae</taxon>
        <taxon>Coccomyxa</taxon>
        <taxon>Coccomyxa subellipsoidea</taxon>
    </lineage>
</organism>
<proteinExistence type="predicted"/>
<dbReference type="GeneID" id="17042026"/>
<reference evidence="1 2" key="1">
    <citation type="journal article" date="2012" name="Genome Biol.">
        <title>The genome of the polar eukaryotic microalga coccomyxa subellipsoidea reveals traits of cold adaptation.</title>
        <authorList>
            <person name="Blanc G."/>
            <person name="Agarkova I."/>
            <person name="Grimwood J."/>
            <person name="Kuo A."/>
            <person name="Brueggeman A."/>
            <person name="Dunigan D."/>
            <person name="Gurnon J."/>
            <person name="Ladunga I."/>
            <person name="Lindquist E."/>
            <person name="Lucas S."/>
            <person name="Pangilinan J."/>
            <person name="Proschold T."/>
            <person name="Salamov A."/>
            <person name="Schmutz J."/>
            <person name="Weeks D."/>
            <person name="Yamada T."/>
            <person name="Claverie J.M."/>
            <person name="Grigoriev I."/>
            <person name="Van Etten J."/>
            <person name="Lomsadze A."/>
            <person name="Borodovsky M."/>
        </authorList>
    </citation>
    <scope>NUCLEOTIDE SEQUENCE [LARGE SCALE GENOMIC DNA]</scope>
    <source>
        <strain evidence="1 2">C-169</strain>
    </source>
</reference>
<evidence type="ECO:0000313" key="1">
    <source>
        <dbReference type="EMBL" id="EIE24028.1"/>
    </source>
</evidence>
<dbReference type="PANTHER" id="PTHR33874:SF4">
    <property type="entry name" value="EXPRESSED PROTEIN"/>
    <property type="match status" value="1"/>
</dbReference>
<dbReference type="AlphaFoldDB" id="I0Z059"/>
<evidence type="ECO:0000313" key="2">
    <source>
        <dbReference type="Proteomes" id="UP000007264"/>
    </source>
</evidence>
<accession>I0Z059</accession>
<gene>
    <name evidence="1" type="ORF">COCSUDRAFT_47107</name>
</gene>
<sequence>MLAGTSLQSSYNAAVNILRKAANAGSVKLGTEPVAADVPLQSALDHSRSGLEKASHMPATQQWLKPQLDSSEGTEKMYSLLEQHIEHPEFLKKLERAKDKAAAAPGKHGDEVLHKEWWEAPPGGISTASADSDGFTEVTRADIPENEALESYVMVQKDDVLEAIGTFVAAYLAELPEAQNLPPAQLQAALKTAFKELRKGRVRRLWEWGRTIYRVTAFSYGAFSVYENPWLVRALLAAMWTACRMMLRAGTGLPV</sequence>
<dbReference type="eggNOG" id="ENOG502QPYJ">
    <property type="taxonomic scope" value="Eukaryota"/>
</dbReference>